<feature type="chain" id="PRO_5012384628" evidence="1">
    <location>
        <begin position="16"/>
        <end position="70"/>
    </location>
</feature>
<reference evidence="2" key="1">
    <citation type="submission" date="2014-05" db="EMBL/GenBank/DDBJ databases">
        <authorList>
            <person name="Chronopoulou M."/>
        </authorList>
    </citation>
    <scope>NUCLEOTIDE SEQUENCE</scope>
    <source>
        <tissue evidence="2">Whole organism</tissue>
    </source>
</reference>
<feature type="signal peptide" evidence="1">
    <location>
        <begin position="1"/>
        <end position="15"/>
    </location>
</feature>
<protein>
    <submittedName>
        <fullName evidence="2">Uncharacterized protein</fullName>
    </submittedName>
</protein>
<organism evidence="2">
    <name type="scientific">Lepeophtheirus salmonis</name>
    <name type="common">Salmon louse</name>
    <name type="synonym">Caligus salmonis</name>
    <dbReference type="NCBI Taxonomy" id="72036"/>
    <lineage>
        <taxon>Eukaryota</taxon>
        <taxon>Metazoa</taxon>
        <taxon>Ecdysozoa</taxon>
        <taxon>Arthropoda</taxon>
        <taxon>Crustacea</taxon>
        <taxon>Multicrustacea</taxon>
        <taxon>Hexanauplia</taxon>
        <taxon>Copepoda</taxon>
        <taxon>Siphonostomatoida</taxon>
        <taxon>Caligidae</taxon>
        <taxon>Lepeophtheirus</taxon>
    </lineage>
</organism>
<accession>A0A0K2UTP6</accession>
<keyword evidence="1" id="KW-0732">Signal</keyword>
<proteinExistence type="predicted"/>
<dbReference type="AlphaFoldDB" id="A0A0K2UTP6"/>
<evidence type="ECO:0000256" key="1">
    <source>
        <dbReference type="SAM" id="SignalP"/>
    </source>
</evidence>
<name>A0A0K2UTP6_LEPSM</name>
<evidence type="ECO:0000313" key="2">
    <source>
        <dbReference type="EMBL" id="CDW41086.1"/>
    </source>
</evidence>
<sequence>MKALLLLGSTAMLQGFVPPFVWEENNKVHPQVFEVKIVSDCLSGSVYSEKLFPYCRPRNKCYANSSLYRK</sequence>
<dbReference type="EMBL" id="HACA01023725">
    <property type="protein sequence ID" value="CDW41086.1"/>
    <property type="molecule type" value="Transcribed_RNA"/>
</dbReference>